<gene>
    <name evidence="1" type="ordered locus">BFO_0978</name>
</gene>
<dbReference type="PATRIC" id="fig|203275.8.peg.877"/>
<dbReference type="EMBL" id="CP003191">
    <property type="protein sequence ID" value="AEW20147.1"/>
    <property type="molecule type" value="Genomic_DNA"/>
</dbReference>
<evidence type="ECO:0000313" key="1">
    <source>
        <dbReference type="EMBL" id="AEW20147.1"/>
    </source>
</evidence>
<dbReference type="KEGG" id="tfo:BFO_0978"/>
<dbReference type="HOGENOM" id="CLU_2902742_0_0_10"/>
<evidence type="ECO:0000313" key="2">
    <source>
        <dbReference type="Proteomes" id="UP000005436"/>
    </source>
</evidence>
<keyword evidence="2" id="KW-1185">Reference proteome</keyword>
<protein>
    <submittedName>
        <fullName evidence="1">Uncharacterized protein</fullName>
    </submittedName>
</protein>
<proteinExistence type="predicted"/>
<organism evidence="1 2">
    <name type="scientific">Tannerella forsythia (strain ATCC 43037 / JCM 10827 / CCUG 21028 A / KCTC 5666 / FDC 338)</name>
    <name type="common">Bacteroides forsythus</name>
    <dbReference type="NCBI Taxonomy" id="203275"/>
    <lineage>
        <taxon>Bacteria</taxon>
        <taxon>Pseudomonadati</taxon>
        <taxon>Bacteroidota</taxon>
        <taxon>Bacteroidia</taxon>
        <taxon>Bacteroidales</taxon>
        <taxon>Tannerellaceae</taxon>
        <taxon>Tannerella</taxon>
    </lineage>
</organism>
<name>G8UQ08_TANFA</name>
<sequence length="62" mass="7189">MVKKIKLNKRADFPKKRVSPDFSLHNKYSYRAAITVFSVLSVKEYNICKTKIFAEEMYGLAA</sequence>
<dbReference type="Proteomes" id="UP000005436">
    <property type="component" value="Chromosome"/>
</dbReference>
<dbReference type="AlphaFoldDB" id="G8UQ08"/>
<dbReference type="STRING" id="203275.BFO_0978"/>
<accession>G8UQ08</accession>
<reference evidence="2" key="1">
    <citation type="submission" date="2011-12" db="EMBL/GenBank/DDBJ databases">
        <title>Complete sequence of Tannerella forsythia ATCC 43037.</title>
        <authorList>
            <person name="Dewhirst F."/>
            <person name="Tanner A."/>
            <person name="Izard J."/>
            <person name="Brinkac L."/>
            <person name="Durkin A.S."/>
            <person name="Hostetler J."/>
            <person name="Shetty J."/>
            <person name="Torralba M."/>
            <person name="Gill S."/>
            <person name="Nelson K."/>
        </authorList>
    </citation>
    <scope>NUCLEOTIDE SEQUENCE [LARGE SCALE GENOMIC DNA]</scope>
    <source>
        <strain evidence="2">ATCC 43037 / JCM 10827 / CCUG 33226 / KCTC 5666 / FDC 338</strain>
    </source>
</reference>